<dbReference type="PANTHER" id="PTHR33648">
    <property type="entry name" value="EMBRYO SAC 1"/>
    <property type="match status" value="1"/>
</dbReference>
<reference evidence="3" key="1">
    <citation type="submission" date="2023-02" db="EMBL/GenBank/DDBJ databases">
        <title>Genome of toxic invasive species Heracleum sosnowskyi carries increased number of genes despite the absence of recent whole-genome duplications.</title>
        <authorList>
            <person name="Schelkunov M."/>
            <person name="Shtratnikova V."/>
            <person name="Makarenko M."/>
            <person name="Klepikova A."/>
            <person name="Omelchenko D."/>
            <person name="Novikova G."/>
            <person name="Obukhova E."/>
            <person name="Bogdanov V."/>
            <person name="Penin A."/>
            <person name="Logacheva M."/>
        </authorList>
    </citation>
    <scope>NUCLEOTIDE SEQUENCE</scope>
    <source>
        <strain evidence="3">Hsosn_3</strain>
        <tissue evidence="3">Leaf</tissue>
    </source>
</reference>
<comment type="caution">
    <text evidence="3">The sequence shown here is derived from an EMBL/GenBank/DDBJ whole genome shotgun (WGS) entry which is preliminary data.</text>
</comment>
<dbReference type="Proteomes" id="UP001237642">
    <property type="component" value="Unassembled WGS sequence"/>
</dbReference>
<protein>
    <submittedName>
        <fullName evidence="3">LysM domain-containing protein</fullName>
    </submittedName>
</protein>
<dbReference type="AlphaFoldDB" id="A0AAD8IZD2"/>
<evidence type="ECO:0000313" key="4">
    <source>
        <dbReference type="Proteomes" id="UP001237642"/>
    </source>
</evidence>
<dbReference type="InterPro" id="IPR018392">
    <property type="entry name" value="LysM"/>
</dbReference>
<dbReference type="CDD" id="cd00118">
    <property type="entry name" value="LysM"/>
    <property type="match status" value="1"/>
</dbReference>
<dbReference type="EMBL" id="JAUIZM010000003">
    <property type="protein sequence ID" value="KAK1393551.1"/>
    <property type="molecule type" value="Genomic_DNA"/>
</dbReference>
<dbReference type="Gene3D" id="3.10.350.10">
    <property type="entry name" value="LysM domain"/>
    <property type="match status" value="1"/>
</dbReference>
<evidence type="ECO:0000259" key="2">
    <source>
        <dbReference type="Pfam" id="PF01476"/>
    </source>
</evidence>
<evidence type="ECO:0000256" key="1">
    <source>
        <dbReference type="SAM" id="Phobius"/>
    </source>
</evidence>
<feature type="domain" description="LysM" evidence="2">
    <location>
        <begin position="57"/>
        <end position="98"/>
    </location>
</feature>
<keyword evidence="1" id="KW-1133">Transmembrane helix</keyword>
<dbReference type="InterPro" id="IPR036779">
    <property type="entry name" value="LysM_dom_sf"/>
</dbReference>
<gene>
    <name evidence="3" type="ORF">POM88_012607</name>
</gene>
<keyword evidence="4" id="KW-1185">Reference proteome</keyword>
<keyword evidence="1" id="KW-0472">Membrane</keyword>
<accession>A0AAD8IZD2</accession>
<name>A0AAD8IZD2_9APIA</name>
<sequence length="105" mass="11622">MGHSSTELAEKITWYCAVFLGIILVLNFCESTTSTGGEQIEELNVISSTKRGCDEIYVVGVGDTLQSISEKCDDPYIVEFNPHIHDPDDVFPGLLIKITPKFNNI</sequence>
<dbReference type="PANTHER" id="PTHR33648:SF33">
    <property type="entry name" value="PEPTIDOGLYCAN-BINDING LYSM DOMAIN PROTEIN"/>
    <property type="match status" value="1"/>
</dbReference>
<reference evidence="3" key="2">
    <citation type="submission" date="2023-05" db="EMBL/GenBank/DDBJ databases">
        <authorList>
            <person name="Schelkunov M.I."/>
        </authorList>
    </citation>
    <scope>NUCLEOTIDE SEQUENCE</scope>
    <source>
        <strain evidence="3">Hsosn_3</strain>
        <tissue evidence="3">Leaf</tissue>
    </source>
</reference>
<evidence type="ECO:0000313" key="3">
    <source>
        <dbReference type="EMBL" id="KAK1393551.1"/>
    </source>
</evidence>
<keyword evidence="1" id="KW-0812">Transmembrane</keyword>
<proteinExistence type="predicted"/>
<organism evidence="3 4">
    <name type="scientific">Heracleum sosnowskyi</name>
    <dbReference type="NCBI Taxonomy" id="360622"/>
    <lineage>
        <taxon>Eukaryota</taxon>
        <taxon>Viridiplantae</taxon>
        <taxon>Streptophyta</taxon>
        <taxon>Embryophyta</taxon>
        <taxon>Tracheophyta</taxon>
        <taxon>Spermatophyta</taxon>
        <taxon>Magnoliopsida</taxon>
        <taxon>eudicotyledons</taxon>
        <taxon>Gunneridae</taxon>
        <taxon>Pentapetalae</taxon>
        <taxon>asterids</taxon>
        <taxon>campanulids</taxon>
        <taxon>Apiales</taxon>
        <taxon>Apiaceae</taxon>
        <taxon>Apioideae</taxon>
        <taxon>apioid superclade</taxon>
        <taxon>Tordylieae</taxon>
        <taxon>Tordyliinae</taxon>
        <taxon>Heracleum</taxon>
    </lineage>
</organism>
<dbReference type="Pfam" id="PF01476">
    <property type="entry name" value="LysM"/>
    <property type="match status" value="1"/>
</dbReference>
<feature type="transmembrane region" description="Helical" evidence="1">
    <location>
        <begin position="12"/>
        <end position="29"/>
    </location>
</feature>